<comment type="caution">
    <text evidence="1">The sequence shown here is derived from an EMBL/GenBank/DDBJ whole genome shotgun (WGS) entry which is preliminary data.</text>
</comment>
<evidence type="ECO:0000313" key="2">
    <source>
        <dbReference type="Proteomes" id="UP000654075"/>
    </source>
</evidence>
<dbReference type="Proteomes" id="UP000654075">
    <property type="component" value="Unassembled WGS sequence"/>
</dbReference>
<organism evidence="1 2">
    <name type="scientific">Polarella glacialis</name>
    <name type="common">Dinoflagellate</name>
    <dbReference type="NCBI Taxonomy" id="89957"/>
    <lineage>
        <taxon>Eukaryota</taxon>
        <taxon>Sar</taxon>
        <taxon>Alveolata</taxon>
        <taxon>Dinophyceae</taxon>
        <taxon>Suessiales</taxon>
        <taxon>Suessiaceae</taxon>
        <taxon>Polarella</taxon>
    </lineage>
</organism>
<reference evidence="1" key="1">
    <citation type="submission" date="2021-02" db="EMBL/GenBank/DDBJ databases">
        <authorList>
            <person name="Dougan E. K."/>
            <person name="Rhodes N."/>
            <person name="Thang M."/>
            <person name="Chan C."/>
        </authorList>
    </citation>
    <scope>NUCLEOTIDE SEQUENCE</scope>
</reference>
<accession>A0A813DSD5</accession>
<protein>
    <submittedName>
        <fullName evidence="1">Uncharacterized protein</fullName>
    </submittedName>
</protein>
<proteinExistence type="predicted"/>
<gene>
    <name evidence="1" type="ORF">PGLA1383_LOCUS8874</name>
</gene>
<name>A0A813DSD5_POLGL</name>
<keyword evidence="2" id="KW-1185">Reference proteome</keyword>
<dbReference type="AlphaFoldDB" id="A0A813DSD5"/>
<evidence type="ECO:0000313" key="1">
    <source>
        <dbReference type="EMBL" id="CAE8590149.1"/>
    </source>
</evidence>
<dbReference type="EMBL" id="CAJNNV010004088">
    <property type="protein sequence ID" value="CAE8590149.1"/>
    <property type="molecule type" value="Genomic_DNA"/>
</dbReference>
<sequence length="79" mass="7665">DANPVVPGSPAAITQLSEARAKLAAVAAQSAAAIEATSPQGFLQATYADADADADGLFAGLTLSAAVEGGDAEVVAPRI</sequence>
<feature type="non-terminal residue" evidence="1">
    <location>
        <position position="79"/>
    </location>
</feature>